<evidence type="ECO:0000256" key="2">
    <source>
        <dbReference type="ARBA" id="ARBA00004496"/>
    </source>
</evidence>
<evidence type="ECO:0000313" key="10">
    <source>
        <dbReference type="Proteomes" id="UP001642483"/>
    </source>
</evidence>
<dbReference type="PANTHER" id="PTHR10259:SF11">
    <property type="entry name" value="THIOPURINE S-METHYLTRANSFERASE"/>
    <property type="match status" value="1"/>
</dbReference>
<evidence type="ECO:0000313" key="9">
    <source>
        <dbReference type="EMBL" id="CAK8674651.1"/>
    </source>
</evidence>
<keyword evidence="10" id="KW-1185">Reference proteome</keyword>
<evidence type="ECO:0000256" key="3">
    <source>
        <dbReference type="ARBA" id="ARBA00008145"/>
    </source>
</evidence>
<dbReference type="SUPFAM" id="SSF53335">
    <property type="entry name" value="S-adenosyl-L-methionine-dependent methyltransferases"/>
    <property type="match status" value="1"/>
</dbReference>
<protein>
    <recommendedName>
        <fullName evidence="4">thiopurine S-methyltransferase</fullName>
        <ecNumber evidence="4">2.1.1.67</ecNumber>
    </recommendedName>
</protein>
<evidence type="ECO:0000256" key="4">
    <source>
        <dbReference type="ARBA" id="ARBA00011905"/>
    </source>
</evidence>
<evidence type="ECO:0000256" key="5">
    <source>
        <dbReference type="ARBA" id="ARBA00022490"/>
    </source>
</evidence>
<dbReference type="EC" id="2.1.1.67" evidence="4"/>
<organism evidence="9 10">
    <name type="scientific">Clavelina lepadiformis</name>
    <name type="common">Light-bulb sea squirt</name>
    <name type="synonym">Ascidia lepadiformis</name>
    <dbReference type="NCBI Taxonomy" id="159417"/>
    <lineage>
        <taxon>Eukaryota</taxon>
        <taxon>Metazoa</taxon>
        <taxon>Chordata</taxon>
        <taxon>Tunicata</taxon>
        <taxon>Ascidiacea</taxon>
        <taxon>Aplousobranchia</taxon>
        <taxon>Clavelinidae</taxon>
        <taxon>Clavelina</taxon>
    </lineage>
</organism>
<keyword evidence="8" id="KW-0949">S-adenosyl-L-methionine</keyword>
<evidence type="ECO:0000256" key="7">
    <source>
        <dbReference type="ARBA" id="ARBA00022679"/>
    </source>
</evidence>
<dbReference type="PIRSF" id="PIRSF023956">
    <property type="entry name" value="Thiopurine_S-methyltransferase"/>
    <property type="match status" value="1"/>
</dbReference>
<reference evidence="9 10" key="1">
    <citation type="submission" date="2024-02" db="EMBL/GenBank/DDBJ databases">
        <authorList>
            <person name="Daric V."/>
            <person name="Darras S."/>
        </authorList>
    </citation>
    <scope>NUCLEOTIDE SEQUENCE [LARGE SCALE GENOMIC DNA]</scope>
</reference>
<comment type="caution">
    <text evidence="9">The sequence shown here is derived from an EMBL/GenBank/DDBJ whole genome shotgun (WGS) entry which is preliminary data.</text>
</comment>
<comment type="similarity">
    <text evidence="3">Belongs to the class I-like SAM-binding methyltransferase superfamily. TPMT family.</text>
</comment>
<sequence>MGDNNDKMPTASIRGLSESEKQVYWQNLWQNDKAWFHMSDAHPDMLKFQDQFLRDNCRVYLPLCGKSVDLKHLADKGHEVVGCEYCEVAILQFFEEQSIKYERYQHPTAPYEIFKATDKNITIYKGDFFALGSSVMGKVDAIWDRGSFVAIDPTRRCEYADVIYDIMNTNGKYLLYSVDYVGNISGTPYNVQAQEINDIFGQKFVATTLDIYDLNLSGPLDVSKATVYMTLLKPCA</sequence>
<comment type="catalytic activity">
    <reaction evidence="1">
        <text>S-adenosyl-L-methionine + a thiopurine = S-adenosyl-L-homocysteine + a thiopurine S-methylether.</text>
        <dbReference type="EC" id="2.1.1.67"/>
    </reaction>
</comment>
<name>A0ABP0F4L5_CLALP</name>
<proteinExistence type="inferred from homology"/>
<keyword evidence="5" id="KW-0963">Cytoplasm</keyword>
<dbReference type="InterPro" id="IPR008854">
    <property type="entry name" value="TPMT"/>
</dbReference>
<keyword evidence="7" id="KW-0808">Transferase</keyword>
<evidence type="ECO:0000256" key="1">
    <source>
        <dbReference type="ARBA" id="ARBA00000903"/>
    </source>
</evidence>
<keyword evidence="6" id="KW-0489">Methyltransferase</keyword>
<dbReference type="PANTHER" id="PTHR10259">
    <property type="entry name" value="THIOPURINE S-METHYLTRANSFERASE"/>
    <property type="match status" value="1"/>
</dbReference>
<gene>
    <name evidence="9" type="ORF">CVLEPA_LOCUS4331</name>
</gene>
<dbReference type="InterPro" id="IPR029063">
    <property type="entry name" value="SAM-dependent_MTases_sf"/>
</dbReference>
<dbReference type="PROSITE" id="PS51585">
    <property type="entry name" value="SAM_MT_TPMT"/>
    <property type="match status" value="1"/>
</dbReference>
<evidence type="ECO:0000256" key="6">
    <source>
        <dbReference type="ARBA" id="ARBA00022603"/>
    </source>
</evidence>
<comment type="subcellular location">
    <subcellularLocation>
        <location evidence="2">Cytoplasm</location>
    </subcellularLocation>
</comment>
<dbReference type="CDD" id="cd02440">
    <property type="entry name" value="AdoMet_MTases"/>
    <property type="match status" value="1"/>
</dbReference>
<dbReference type="EMBL" id="CAWYQH010000013">
    <property type="protein sequence ID" value="CAK8674651.1"/>
    <property type="molecule type" value="Genomic_DNA"/>
</dbReference>
<dbReference type="Pfam" id="PF05724">
    <property type="entry name" value="TPMT"/>
    <property type="match status" value="1"/>
</dbReference>
<dbReference type="InterPro" id="IPR025835">
    <property type="entry name" value="Thiopurine_S-MeTrfase"/>
</dbReference>
<dbReference type="Proteomes" id="UP001642483">
    <property type="component" value="Unassembled WGS sequence"/>
</dbReference>
<dbReference type="Gene3D" id="3.40.50.150">
    <property type="entry name" value="Vaccinia Virus protein VP39"/>
    <property type="match status" value="1"/>
</dbReference>
<accession>A0ABP0F4L5</accession>
<evidence type="ECO:0000256" key="8">
    <source>
        <dbReference type="ARBA" id="ARBA00022691"/>
    </source>
</evidence>